<protein>
    <recommendedName>
        <fullName evidence="5">Janus kinase and microtubule-interacting protein C-terminal domain-containing protein</fullName>
    </recommendedName>
</protein>
<dbReference type="InterPro" id="IPR024836">
    <property type="entry name" value="JAKMIP"/>
</dbReference>
<dbReference type="EMBL" id="NEVH01016289">
    <property type="protein sequence ID" value="PNF26303.1"/>
    <property type="molecule type" value="Genomic_DNA"/>
</dbReference>
<dbReference type="PANTHER" id="PTHR18935:SF8">
    <property type="entry name" value="GOLGIN SUBFAMILY A MEMBER 4-LIKE ISOFORM X1"/>
    <property type="match status" value="1"/>
</dbReference>
<dbReference type="EMBL" id="NEVH01016289">
    <property type="protein sequence ID" value="PNF26313.1"/>
    <property type="molecule type" value="Genomic_DNA"/>
</dbReference>
<proteinExistence type="inferred from homology"/>
<name>A0A2J7QCK0_9NEOP</name>
<feature type="compositionally biased region" description="Low complexity" evidence="4">
    <location>
        <begin position="407"/>
        <end position="421"/>
    </location>
</feature>
<feature type="compositionally biased region" description="Low complexity" evidence="4">
    <location>
        <begin position="561"/>
        <end position="570"/>
    </location>
</feature>
<evidence type="ECO:0000313" key="7">
    <source>
        <dbReference type="Proteomes" id="UP000235965"/>
    </source>
</evidence>
<evidence type="ECO:0000259" key="5">
    <source>
        <dbReference type="Pfam" id="PF16034"/>
    </source>
</evidence>
<feature type="coiled-coil region" evidence="3">
    <location>
        <begin position="110"/>
        <end position="188"/>
    </location>
</feature>
<evidence type="ECO:0000313" key="6">
    <source>
        <dbReference type="EMBL" id="PNF26303.1"/>
    </source>
</evidence>
<gene>
    <name evidence="6" type="ORF">B7P43_G02662</name>
</gene>
<keyword evidence="2 3" id="KW-0175">Coiled coil</keyword>
<feature type="region of interest" description="Disordered" evidence="4">
    <location>
        <begin position="397"/>
        <end position="428"/>
    </location>
</feature>
<accession>A0A2J7QCK0</accession>
<dbReference type="PANTHER" id="PTHR18935">
    <property type="entry name" value="GOLGIN SUBFAMILY A MEMBER 4-LIKE ISOFORM X1"/>
    <property type="match status" value="1"/>
</dbReference>
<feature type="coiled-coil region" evidence="3">
    <location>
        <begin position="225"/>
        <end position="252"/>
    </location>
</feature>
<feature type="compositionally biased region" description="Basic and acidic residues" evidence="4">
    <location>
        <begin position="361"/>
        <end position="371"/>
    </location>
</feature>
<organism evidence="6 7">
    <name type="scientific">Cryptotermes secundus</name>
    <dbReference type="NCBI Taxonomy" id="105785"/>
    <lineage>
        <taxon>Eukaryota</taxon>
        <taxon>Metazoa</taxon>
        <taxon>Ecdysozoa</taxon>
        <taxon>Arthropoda</taxon>
        <taxon>Hexapoda</taxon>
        <taxon>Insecta</taxon>
        <taxon>Pterygota</taxon>
        <taxon>Neoptera</taxon>
        <taxon>Polyneoptera</taxon>
        <taxon>Dictyoptera</taxon>
        <taxon>Blattodea</taxon>
        <taxon>Blattoidea</taxon>
        <taxon>Termitoidae</taxon>
        <taxon>Kalotermitidae</taxon>
        <taxon>Cryptotermitinae</taxon>
        <taxon>Cryptotermes</taxon>
    </lineage>
</organism>
<sequence length="1469" mass="170346">MQEPATTNSTLTKRMRTSTAEMTAVPLLQALLYQLRSDLNTTRMAFDSERAAMRALKRDRAAEIKAVREEEAEKCRNLLSDLKSRLERDHENALQRQKDAITKTLNSGMLHELKTKDAEMRQALKEAQAREESLKLQLRDAVRAGRDAAGAQQTGASSGAIQKLQQEVTELRLQNKQLEERLQVVTEADRQKAYDLRSQHEEHEMKLVQLRKTSQLETHKLLGELKSKERTILQLERQLNLQTGRVQEQRERLLKRQHEAHTRECDCSEVNYTRAREKRLVQRLGGQHTIMKKAVDTHAQDKKEMVRKVCDLAGELPARQQPHKNAKHLASETVSGDSDEELETRHRDVGTRNRATGELQEETKDKNRKFDQLTNRHRKEEMRRYYRHFMELEPVVELEEDSGGGEDSPTSSSSPSLSPQSDPEDMWAKLPDKRYHDTLYSCLLKEHLELQREYQFLQTRLKKELAEPNRIRLRLEHELAAARTHARKLKRKLADQEGGSSVLKERIAALQAEVHDLREQNELLEFRILELEECHENLSVRSHGPDTRDVWTDTESDDVSDSGVQSSPSSDTDDNRMEIRNEELKDRLLELSKTSSSTADRCCLQQVLVLLENYETRIEEVPQDSPTGGRALRNPSETAGINDSSKLTSRIIATVLPFIDQSVDTDKNSNDREGDEIKKQLKNAECLQESGIFEDVEYNSQGTQTDSMDVEPLVGEGKTCVVGDLSAEIQRLNQFRERVEEAGNCCGNRKLLRVGEGRVDEPPPQQKELQYCRERLQLLEDKVLVYESNGELQTRLLAERLQREVLLSAQVKDLTAKVQHFVVENRRLEEEKCEFEEAENDTRLKCQKLEVKLAALSEKKADLQTQLQQERRTINRLRSTLSESERKEQESKAQLNYFEALVNKYEQRNYDLEEREVELRHRLEMLENSMPVLLMWNMWRLMQNTEISRVEVTDAMSSALVKASTGSCVGDSDGSVLNTSLQLSVRRCPAYPDVVHSSRLRDVEQEQEKTLAERHETENTWRTTEEWLRSRLQFLEAQTGLMNVEIQRYKESEDKYKKRISELENEFYIMKNGSQVTSNKASDPAHKTRAETELNQNQPMEVRSVKCGELGCERKLQELLQSEADMKKLISELETKERAYMETLQQADELWSDMENSYKKRISKAEDNESMLREKVRKLEEIETKLREAFQHDEENEMLLEKIQNMEKSGKMFTEKIRILKTEKDQLIEEINQLRDALQTVQNELEGTKKMVARPMKEELLKERKLSKTLQNEITKLERELRDKSNAQQAQINGLKMQLSKTSRELVDLECTNGELKEEVETLEAKISELKAVIEQQKQNEEKVIIKMSQTILQKEQELEEAKREMRYSQTPNAQEELNQVDKSVLQDLGRKVIRTEETLKPEASEPEKAKEARRQPSEGPRTKPCGCRCSCENEQPPPVSTTKQKPVLRRWLLSQTLQPKESSHWRHC</sequence>
<feature type="region of interest" description="Disordered" evidence="4">
    <location>
        <begin position="318"/>
        <end position="376"/>
    </location>
</feature>
<evidence type="ECO:0000256" key="2">
    <source>
        <dbReference type="ARBA" id="ARBA00023054"/>
    </source>
</evidence>
<dbReference type="OrthoDB" id="8193059at2759"/>
<feature type="domain" description="Janus kinase and microtubule-interacting protein C-terminal" evidence="5">
    <location>
        <begin position="503"/>
        <end position="536"/>
    </location>
</feature>
<feature type="coiled-coil region" evidence="3">
    <location>
        <begin position="811"/>
        <end position="929"/>
    </location>
</feature>
<comment type="caution">
    <text evidence="6">The sequence shown here is derived from an EMBL/GenBank/DDBJ whole genome shotgun (WGS) entry which is preliminary data.</text>
</comment>
<reference evidence="6 7" key="1">
    <citation type="submission" date="2017-12" db="EMBL/GenBank/DDBJ databases">
        <title>Hemimetabolous genomes reveal molecular basis of termite eusociality.</title>
        <authorList>
            <person name="Harrison M.C."/>
            <person name="Jongepier E."/>
            <person name="Robertson H.M."/>
            <person name="Arning N."/>
            <person name="Bitard-Feildel T."/>
            <person name="Chao H."/>
            <person name="Childers C.P."/>
            <person name="Dinh H."/>
            <person name="Doddapaneni H."/>
            <person name="Dugan S."/>
            <person name="Gowin J."/>
            <person name="Greiner C."/>
            <person name="Han Y."/>
            <person name="Hu H."/>
            <person name="Hughes D.S.T."/>
            <person name="Huylmans A.-K."/>
            <person name="Kemena C."/>
            <person name="Kremer L.P.M."/>
            <person name="Lee S.L."/>
            <person name="Lopez-Ezquerra A."/>
            <person name="Mallet L."/>
            <person name="Monroy-Kuhn J.M."/>
            <person name="Moser A."/>
            <person name="Murali S.C."/>
            <person name="Muzny D.M."/>
            <person name="Otani S."/>
            <person name="Piulachs M.-D."/>
            <person name="Poelchau M."/>
            <person name="Qu J."/>
            <person name="Schaub F."/>
            <person name="Wada-Katsumata A."/>
            <person name="Worley K.C."/>
            <person name="Xie Q."/>
            <person name="Ylla G."/>
            <person name="Poulsen M."/>
            <person name="Gibbs R.A."/>
            <person name="Schal C."/>
            <person name="Richards S."/>
            <person name="Belles X."/>
            <person name="Korb J."/>
            <person name="Bornberg-Bauer E."/>
        </authorList>
    </citation>
    <scope>NUCLEOTIDE SEQUENCE [LARGE SCALE GENOMIC DNA]</scope>
    <source>
        <tissue evidence="6">Whole body</tissue>
    </source>
</reference>
<evidence type="ECO:0000256" key="1">
    <source>
        <dbReference type="ARBA" id="ARBA00005239"/>
    </source>
</evidence>
<evidence type="ECO:0000256" key="4">
    <source>
        <dbReference type="SAM" id="MobiDB-lite"/>
    </source>
</evidence>
<feature type="coiled-coil region" evidence="3">
    <location>
        <begin position="1217"/>
        <end position="1365"/>
    </location>
</feature>
<feature type="region of interest" description="Disordered" evidence="4">
    <location>
        <begin position="620"/>
        <end position="642"/>
    </location>
</feature>
<keyword evidence="7" id="KW-1185">Reference proteome</keyword>
<comment type="similarity">
    <text evidence="1">Belongs to the JAKMIP family.</text>
</comment>
<dbReference type="GO" id="GO:0019900">
    <property type="term" value="F:kinase binding"/>
    <property type="evidence" value="ECO:0007669"/>
    <property type="project" value="InterPro"/>
</dbReference>
<feature type="coiled-coil region" evidence="3">
    <location>
        <begin position="1112"/>
        <end position="1192"/>
    </location>
</feature>
<dbReference type="GO" id="GO:0008017">
    <property type="term" value="F:microtubule binding"/>
    <property type="evidence" value="ECO:0007669"/>
    <property type="project" value="InterPro"/>
</dbReference>
<dbReference type="InterPro" id="IPR031994">
    <property type="entry name" value="JAKMIP_C"/>
</dbReference>
<feature type="region of interest" description="Disordered" evidence="4">
    <location>
        <begin position="1393"/>
        <end position="1447"/>
    </location>
</feature>
<feature type="compositionally biased region" description="Basic and acidic residues" evidence="4">
    <location>
        <begin position="540"/>
        <end position="551"/>
    </location>
</feature>
<feature type="compositionally biased region" description="Basic and acidic residues" evidence="4">
    <location>
        <begin position="1393"/>
        <end position="1417"/>
    </location>
</feature>
<feature type="coiled-coil region" evidence="3">
    <location>
        <begin position="447"/>
        <end position="527"/>
    </location>
</feature>
<evidence type="ECO:0000256" key="3">
    <source>
        <dbReference type="SAM" id="Coils"/>
    </source>
</evidence>
<feature type="region of interest" description="Disordered" evidence="4">
    <location>
        <begin position="540"/>
        <end position="577"/>
    </location>
</feature>
<dbReference type="Pfam" id="PF16034">
    <property type="entry name" value="JAKMIP_CC3"/>
    <property type="match status" value="1"/>
</dbReference>
<dbReference type="InParanoid" id="A0A2J7QCK0"/>
<dbReference type="Proteomes" id="UP000235965">
    <property type="component" value="Unassembled WGS sequence"/>
</dbReference>